<protein>
    <recommendedName>
        <fullName evidence="5">Transmembrane protein</fullName>
    </recommendedName>
</protein>
<evidence type="ECO:0000313" key="3">
    <source>
        <dbReference type="EMBL" id="EYE98039.1"/>
    </source>
</evidence>
<gene>
    <name evidence="3" type="ORF">EURHEDRAFT_267396</name>
</gene>
<name>A0A017SN87_ASPRC</name>
<dbReference type="Proteomes" id="UP000019804">
    <property type="component" value="Unassembled WGS sequence"/>
</dbReference>
<dbReference type="AlphaFoldDB" id="A0A017SN87"/>
<proteinExistence type="predicted"/>
<evidence type="ECO:0000256" key="2">
    <source>
        <dbReference type="SAM" id="Phobius"/>
    </source>
</evidence>
<keyword evidence="4" id="KW-1185">Reference proteome</keyword>
<feature type="compositionally biased region" description="Low complexity" evidence="1">
    <location>
        <begin position="44"/>
        <end position="53"/>
    </location>
</feature>
<sequence length="130" mass="14086">MLVFNLHVKAIVHTAKTALLPRCNENNIQPRCHTLNVTASTQMNRTGSSSGRNSSRKFMPSSRSLDVDNGKGYGSVYFFPLVLVKIAVVDLAVPLVVFCSIMICYFNSGGGFGSMGLGTTRTSRLLGGRR</sequence>
<dbReference type="EMBL" id="KK088414">
    <property type="protein sequence ID" value="EYE98039.1"/>
    <property type="molecule type" value="Genomic_DNA"/>
</dbReference>
<keyword evidence="2" id="KW-0472">Membrane</keyword>
<keyword evidence="2" id="KW-1133">Transmembrane helix</keyword>
<organism evidence="3 4">
    <name type="scientific">Aspergillus ruber (strain CBS 135680)</name>
    <dbReference type="NCBI Taxonomy" id="1388766"/>
    <lineage>
        <taxon>Eukaryota</taxon>
        <taxon>Fungi</taxon>
        <taxon>Dikarya</taxon>
        <taxon>Ascomycota</taxon>
        <taxon>Pezizomycotina</taxon>
        <taxon>Eurotiomycetes</taxon>
        <taxon>Eurotiomycetidae</taxon>
        <taxon>Eurotiales</taxon>
        <taxon>Aspergillaceae</taxon>
        <taxon>Aspergillus</taxon>
        <taxon>Aspergillus subgen. Aspergillus</taxon>
    </lineage>
</organism>
<reference evidence="4" key="1">
    <citation type="journal article" date="2014" name="Nat. Commun.">
        <title>Genomic adaptations of the halophilic Dead Sea filamentous fungus Eurotium rubrum.</title>
        <authorList>
            <person name="Kis-Papo T."/>
            <person name="Weig A.R."/>
            <person name="Riley R."/>
            <person name="Persoh D."/>
            <person name="Salamov A."/>
            <person name="Sun H."/>
            <person name="Lipzen A."/>
            <person name="Wasser S.P."/>
            <person name="Rambold G."/>
            <person name="Grigoriev I.V."/>
            <person name="Nevo E."/>
        </authorList>
    </citation>
    <scope>NUCLEOTIDE SEQUENCE [LARGE SCALE GENOMIC DNA]</scope>
    <source>
        <strain evidence="4">CBS 135680</strain>
    </source>
</reference>
<dbReference type="RefSeq" id="XP_040641727.1">
    <property type="nucleotide sequence ID" value="XM_040778150.1"/>
</dbReference>
<feature type="region of interest" description="Disordered" evidence="1">
    <location>
        <begin position="39"/>
        <end position="63"/>
    </location>
</feature>
<dbReference type="GeneID" id="63693274"/>
<feature type="transmembrane region" description="Helical" evidence="2">
    <location>
        <begin position="77"/>
        <end position="106"/>
    </location>
</feature>
<evidence type="ECO:0008006" key="5">
    <source>
        <dbReference type="Google" id="ProtNLM"/>
    </source>
</evidence>
<accession>A0A017SN87</accession>
<evidence type="ECO:0000256" key="1">
    <source>
        <dbReference type="SAM" id="MobiDB-lite"/>
    </source>
</evidence>
<dbReference type="HOGENOM" id="CLU_1937712_0_0_1"/>
<evidence type="ECO:0000313" key="4">
    <source>
        <dbReference type="Proteomes" id="UP000019804"/>
    </source>
</evidence>
<keyword evidence="2" id="KW-0812">Transmembrane</keyword>